<feature type="domain" description="Calcineurin-like phosphoesterase" evidence="4">
    <location>
        <begin position="7"/>
        <end position="142"/>
    </location>
</feature>
<dbReference type="EC" id="3.1.4.-" evidence="2"/>
<dbReference type="SUPFAM" id="SSF56300">
    <property type="entry name" value="Metallo-dependent phosphatases"/>
    <property type="match status" value="1"/>
</dbReference>
<dbReference type="NCBIfam" id="TIGR00040">
    <property type="entry name" value="yfcE"/>
    <property type="match status" value="1"/>
</dbReference>
<evidence type="ECO:0000256" key="3">
    <source>
        <dbReference type="SAM" id="MobiDB-lite"/>
    </source>
</evidence>
<dbReference type="InterPro" id="IPR000979">
    <property type="entry name" value="Phosphodiesterase_MJ0936/Vps29"/>
</dbReference>
<dbReference type="InterPro" id="IPR029052">
    <property type="entry name" value="Metallo-depent_PP-like"/>
</dbReference>
<evidence type="ECO:0000259" key="4">
    <source>
        <dbReference type="Pfam" id="PF12850"/>
    </source>
</evidence>
<dbReference type="Pfam" id="PF12850">
    <property type="entry name" value="Metallophos_2"/>
    <property type="match status" value="1"/>
</dbReference>
<evidence type="ECO:0000313" key="5">
    <source>
        <dbReference type="EMBL" id="ENZ17482.1"/>
    </source>
</evidence>
<reference evidence="5 6" key="1">
    <citation type="submission" date="2013-01" db="EMBL/GenBank/DDBJ databases">
        <title>The Genome Sequence of Clostridium clostridioforme 90A8.</title>
        <authorList>
            <consortium name="The Broad Institute Genome Sequencing Platform"/>
            <person name="Earl A."/>
            <person name="Ward D."/>
            <person name="Feldgarden M."/>
            <person name="Gevers D."/>
            <person name="Courvalin P."/>
            <person name="Lambert T."/>
            <person name="Walker B."/>
            <person name="Young S.K."/>
            <person name="Zeng Q."/>
            <person name="Gargeya S."/>
            <person name="Fitzgerald M."/>
            <person name="Haas B."/>
            <person name="Abouelleil A."/>
            <person name="Alvarado L."/>
            <person name="Arachchi H.M."/>
            <person name="Berlin A.M."/>
            <person name="Chapman S.B."/>
            <person name="Dewar J."/>
            <person name="Goldberg J."/>
            <person name="Griggs A."/>
            <person name="Gujja S."/>
            <person name="Hansen M."/>
            <person name="Howarth C."/>
            <person name="Imamovic A."/>
            <person name="Larimer J."/>
            <person name="McCowan C."/>
            <person name="Murphy C."/>
            <person name="Neiman D."/>
            <person name="Pearson M."/>
            <person name="Priest M."/>
            <person name="Roberts A."/>
            <person name="Saif S."/>
            <person name="Shea T."/>
            <person name="Sisk P."/>
            <person name="Sykes S."/>
            <person name="Wortman J."/>
            <person name="Nusbaum C."/>
            <person name="Birren B."/>
        </authorList>
    </citation>
    <scope>NUCLEOTIDE SEQUENCE [LARGE SCALE GENOMIC DNA]</scope>
    <source>
        <strain evidence="5 6">90A8</strain>
    </source>
</reference>
<dbReference type="GO" id="GO:0046872">
    <property type="term" value="F:metal ion binding"/>
    <property type="evidence" value="ECO:0007669"/>
    <property type="project" value="UniProtKB-KW"/>
</dbReference>
<name>A0A0E2HR39_9FIRM</name>
<dbReference type="HOGENOM" id="CLU_978986_0_0_9"/>
<comment type="similarity">
    <text evidence="1 2">Belongs to the metallophosphoesterase superfamily. YfcE family.</text>
</comment>
<proteinExistence type="inferred from homology"/>
<sequence length="284" mass="32162">METGPIRVAVMADTHGVLRPEVERILETCDVIVHAGDFDNQMLYHKLNVNQPLYAVRGNNDRGWSGGLGQVNRFEIGGVKFIMAHERVDIPSVLKDIQVVIFGHSHMYYQQEISGRLWLNPGSCGYKRFTLPLSMAVMTIEEGTYEVETIWLEHGYGTPGAATSQREKAKASKYEKHQKRYKQKQAKGEGQTDKAKGAVMAARYGGRPAAKREAVKPVPDQEKEYLFLIAKILRLRKAGESREWVIRNLGENFRLAATIYDICEKKPDANARQILELLLEQISF</sequence>
<dbReference type="Gene3D" id="3.60.21.10">
    <property type="match status" value="1"/>
</dbReference>
<dbReference type="PATRIC" id="fig|999408.3.peg.1920"/>
<feature type="compositionally biased region" description="Basic residues" evidence="3">
    <location>
        <begin position="176"/>
        <end position="185"/>
    </location>
</feature>
<dbReference type="Proteomes" id="UP000013085">
    <property type="component" value="Unassembled WGS sequence"/>
</dbReference>
<dbReference type="GO" id="GO:0016787">
    <property type="term" value="F:hydrolase activity"/>
    <property type="evidence" value="ECO:0007669"/>
    <property type="project" value="UniProtKB-UniRule"/>
</dbReference>
<dbReference type="InterPro" id="IPR024654">
    <property type="entry name" value="Calcineurin-like_PHP_lpxH"/>
</dbReference>
<dbReference type="RefSeq" id="WP_002595545.1">
    <property type="nucleotide sequence ID" value="NZ_KB851018.1"/>
</dbReference>
<dbReference type="EMBL" id="AGYR01000014">
    <property type="protein sequence ID" value="ENZ17482.1"/>
    <property type="molecule type" value="Genomic_DNA"/>
</dbReference>
<organism evidence="5 6">
    <name type="scientific">[Clostridium] clostridioforme 90A8</name>
    <dbReference type="NCBI Taxonomy" id="999408"/>
    <lineage>
        <taxon>Bacteria</taxon>
        <taxon>Bacillati</taxon>
        <taxon>Bacillota</taxon>
        <taxon>Clostridia</taxon>
        <taxon>Lachnospirales</taxon>
        <taxon>Lachnospiraceae</taxon>
        <taxon>Enterocloster</taxon>
    </lineage>
</organism>
<evidence type="ECO:0000313" key="6">
    <source>
        <dbReference type="Proteomes" id="UP000013085"/>
    </source>
</evidence>
<comment type="cofactor">
    <cofactor evidence="2">
        <name>a divalent metal cation</name>
        <dbReference type="ChEBI" id="CHEBI:60240"/>
    </cofactor>
</comment>
<dbReference type="AlphaFoldDB" id="A0A0E2HR39"/>
<feature type="region of interest" description="Disordered" evidence="3">
    <location>
        <begin position="159"/>
        <end position="192"/>
    </location>
</feature>
<accession>A0A0E2HR39</accession>
<protein>
    <recommendedName>
        <fullName evidence="2">Phosphoesterase</fullName>
        <ecNumber evidence="2">3.1.4.-</ecNumber>
    </recommendedName>
</protein>
<feature type="compositionally biased region" description="Basic and acidic residues" evidence="3">
    <location>
        <begin position="165"/>
        <end position="175"/>
    </location>
</feature>
<comment type="caution">
    <text evidence="5">The sequence shown here is derived from an EMBL/GenBank/DDBJ whole genome shotgun (WGS) entry which is preliminary data.</text>
</comment>
<keyword evidence="2" id="KW-0479">Metal-binding</keyword>
<evidence type="ECO:0000256" key="1">
    <source>
        <dbReference type="ARBA" id="ARBA00008950"/>
    </source>
</evidence>
<evidence type="ECO:0000256" key="2">
    <source>
        <dbReference type="RuleBase" id="RU362039"/>
    </source>
</evidence>
<gene>
    <name evidence="5" type="ORF">HMPREF1090_01782</name>
</gene>